<dbReference type="Proteomes" id="UP001246372">
    <property type="component" value="Unassembled WGS sequence"/>
</dbReference>
<reference evidence="7" key="1">
    <citation type="submission" date="2023-09" db="EMBL/GenBank/DDBJ databases">
        <title>Paucibacter sp. APW11 Genome sequencing and assembly.</title>
        <authorList>
            <person name="Kim I."/>
        </authorList>
    </citation>
    <scope>NUCLEOTIDE SEQUENCE</scope>
    <source>
        <strain evidence="7">APW11</strain>
    </source>
</reference>
<protein>
    <submittedName>
        <fullName evidence="7">Aminotransferase class I/II-fold pyridoxal phosphate-dependent enzyme</fullName>
    </submittedName>
</protein>
<feature type="region of interest" description="Disordered" evidence="5">
    <location>
        <begin position="89"/>
        <end position="113"/>
    </location>
</feature>
<dbReference type="InterPro" id="IPR050087">
    <property type="entry name" value="AON_synthase_class-II"/>
</dbReference>
<sequence length="540" mass="59108">MNQAVLQPVADKTQVIRTVVRTHSQYDDSELLPTALLQEDLGIDSIMLAAIVADLNKIFAPSKQLRPDEFDTLDSLIRKFASLELPQIRPVDLPQEPERHRPQQEGGAAKANETDAALTMRDFVGDSSPDPFAKTERFAAFLHSRQQQGLFWYGMASKGLCSNRAVIHDEYEGRDREFLLFASNNYLGLANEPRVLEAIIRTTRSHGATNTGSRLIGGTTDLHKELEYRLAQLKGREDCIVFPSGYSANLGAISALLGPNDLAITDMYNHMSIQDGCKLSGAQKRIFAHNDMASLEEVLQRSQDRRGGRMIVVDGVFSMHGDIVKLPELVRLAKHYGARVLVDDAHSTGVLGASGSGTTEHFGMKGEADLEVGTMSKALGGQGGFIAGDKRVIDYLRFYANSYVFAATIPAPVAAGLIESISLMQTEPQRLAALWDNIRYLKSRLDALGFNTEHSDSAIIPVVIGNEQRAMELGRSVRRRGMFCQTVVFPGVAVGDARLRISVMSSHTREDLDEAVRILREAAEENGLPLNTAGGAHGHA</sequence>
<dbReference type="InterPro" id="IPR015422">
    <property type="entry name" value="PyrdxlP-dep_Trfase_small"/>
</dbReference>
<keyword evidence="2" id="KW-0808">Transferase</keyword>
<dbReference type="InterPro" id="IPR001917">
    <property type="entry name" value="Aminotrans_II_pyridoxalP_BS"/>
</dbReference>
<dbReference type="PANTHER" id="PTHR13693">
    <property type="entry name" value="CLASS II AMINOTRANSFERASE/8-AMINO-7-OXONONANOATE SYNTHASE"/>
    <property type="match status" value="1"/>
</dbReference>
<dbReference type="CDD" id="cd06454">
    <property type="entry name" value="KBL_like"/>
    <property type="match status" value="1"/>
</dbReference>
<name>A0ABU3P694_9BURK</name>
<evidence type="ECO:0000259" key="6">
    <source>
        <dbReference type="Pfam" id="PF00155"/>
    </source>
</evidence>
<dbReference type="Pfam" id="PF00155">
    <property type="entry name" value="Aminotran_1_2"/>
    <property type="match status" value="1"/>
</dbReference>
<dbReference type="InterPro" id="IPR015421">
    <property type="entry name" value="PyrdxlP-dep_Trfase_major"/>
</dbReference>
<evidence type="ECO:0000313" key="7">
    <source>
        <dbReference type="EMBL" id="MDT8997740.1"/>
    </source>
</evidence>
<dbReference type="SUPFAM" id="SSF47336">
    <property type="entry name" value="ACP-like"/>
    <property type="match status" value="1"/>
</dbReference>
<accession>A0ABU3P694</accession>
<keyword evidence="8" id="KW-1185">Reference proteome</keyword>
<dbReference type="PANTHER" id="PTHR13693:SF3">
    <property type="entry name" value="LD36009P"/>
    <property type="match status" value="1"/>
</dbReference>
<evidence type="ECO:0000313" key="8">
    <source>
        <dbReference type="Proteomes" id="UP001246372"/>
    </source>
</evidence>
<comment type="cofactor">
    <cofactor evidence="1 4">
        <name>pyridoxal 5'-phosphate</name>
        <dbReference type="ChEBI" id="CHEBI:597326"/>
    </cofactor>
</comment>
<dbReference type="RefSeq" id="WP_315647961.1">
    <property type="nucleotide sequence ID" value="NZ_JAVXZY010000001.1"/>
</dbReference>
<organism evidence="7 8">
    <name type="scientific">Roseateles aquae</name>
    <dbReference type="NCBI Taxonomy" id="3077235"/>
    <lineage>
        <taxon>Bacteria</taxon>
        <taxon>Pseudomonadati</taxon>
        <taxon>Pseudomonadota</taxon>
        <taxon>Betaproteobacteria</taxon>
        <taxon>Burkholderiales</taxon>
        <taxon>Sphaerotilaceae</taxon>
        <taxon>Roseateles</taxon>
    </lineage>
</organism>
<evidence type="ECO:0000256" key="1">
    <source>
        <dbReference type="ARBA" id="ARBA00001933"/>
    </source>
</evidence>
<evidence type="ECO:0000256" key="5">
    <source>
        <dbReference type="SAM" id="MobiDB-lite"/>
    </source>
</evidence>
<keyword evidence="3 4" id="KW-0663">Pyridoxal phosphate</keyword>
<dbReference type="InterPro" id="IPR036736">
    <property type="entry name" value="ACP-like_sf"/>
</dbReference>
<comment type="similarity">
    <text evidence="4">Belongs to the class-II pyridoxal-phosphate-dependent aminotransferase family.</text>
</comment>
<dbReference type="Gene3D" id="1.10.1200.10">
    <property type="entry name" value="ACP-like"/>
    <property type="match status" value="1"/>
</dbReference>
<dbReference type="PROSITE" id="PS00599">
    <property type="entry name" value="AA_TRANSFER_CLASS_2"/>
    <property type="match status" value="1"/>
</dbReference>
<dbReference type="SUPFAM" id="SSF53383">
    <property type="entry name" value="PLP-dependent transferases"/>
    <property type="match status" value="1"/>
</dbReference>
<feature type="domain" description="Aminotransferase class I/classII large" evidence="6">
    <location>
        <begin position="178"/>
        <end position="518"/>
    </location>
</feature>
<dbReference type="GO" id="GO:0008483">
    <property type="term" value="F:transaminase activity"/>
    <property type="evidence" value="ECO:0007669"/>
    <property type="project" value="UniProtKB-KW"/>
</dbReference>
<comment type="caution">
    <text evidence="7">The sequence shown here is derived from an EMBL/GenBank/DDBJ whole genome shotgun (WGS) entry which is preliminary data.</text>
</comment>
<evidence type="ECO:0000256" key="3">
    <source>
        <dbReference type="ARBA" id="ARBA00022898"/>
    </source>
</evidence>
<dbReference type="Gene3D" id="3.90.1150.10">
    <property type="entry name" value="Aspartate Aminotransferase, domain 1"/>
    <property type="match status" value="1"/>
</dbReference>
<dbReference type="Gene3D" id="3.40.640.10">
    <property type="entry name" value="Type I PLP-dependent aspartate aminotransferase-like (Major domain)"/>
    <property type="match status" value="1"/>
</dbReference>
<proteinExistence type="inferred from homology"/>
<dbReference type="EMBL" id="JAVXZY010000001">
    <property type="protein sequence ID" value="MDT8997740.1"/>
    <property type="molecule type" value="Genomic_DNA"/>
</dbReference>
<evidence type="ECO:0000256" key="2">
    <source>
        <dbReference type="ARBA" id="ARBA00022679"/>
    </source>
</evidence>
<keyword evidence="7" id="KW-0032">Aminotransferase</keyword>
<dbReference type="InterPro" id="IPR004839">
    <property type="entry name" value="Aminotransferase_I/II_large"/>
</dbReference>
<evidence type="ECO:0000256" key="4">
    <source>
        <dbReference type="RuleBase" id="RU003693"/>
    </source>
</evidence>
<gene>
    <name evidence="7" type="ORF">RQP53_00460</name>
</gene>
<dbReference type="InterPro" id="IPR015424">
    <property type="entry name" value="PyrdxlP-dep_Trfase"/>
</dbReference>